<keyword evidence="2" id="KW-1185">Reference proteome</keyword>
<name>A0A380K463_9STRE</name>
<dbReference type="GO" id="GO:0004654">
    <property type="term" value="F:polyribonucleotide nucleotidyltransferase activity"/>
    <property type="evidence" value="ECO:0007669"/>
    <property type="project" value="UniProtKB-EC"/>
</dbReference>
<sequence>MSKFTEFDFRLRAFLKDPDHFLNGIALVDAFHTMPILAPKEPYAIEVDGQKVVPVFTTAADLEAFKTVQESSHKQKWVERIAFDVMEEEISQSLDGMAFNLKPEENSDNSVVFTNSELVPYINQLTSVVNTLMTEENTDADIMDKVYLVPVFVFPKGDEQFERLFPTMATPEGKSYVPAFTTLDSFAKWYNNPEFGAPFRENNGVVVTWTINDIYRPRNGEEDLEETFGVAINPFDEQQILVDWSDIESE</sequence>
<protein>
    <submittedName>
        <fullName evidence="1">Polynucleotide phosphorylase/polyadenylase</fullName>
        <ecNumber evidence="1">2.7.7.8</ecNumber>
    </submittedName>
</protein>
<organism evidence="1 2">
    <name type="scientific">Streptococcus hyointestinalis</name>
    <dbReference type="NCBI Taxonomy" id="1337"/>
    <lineage>
        <taxon>Bacteria</taxon>
        <taxon>Bacillati</taxon>
        <taxon>Bacillota</taxon>
        <taxon>Bacilli</taxon>
        <taxon>Lactobacillales</taxon>
        <taxon>Streptococcaceae</taxon>
        <taxon>Streptococcus</taxon>
    </lineage>
</organism>
<dbReference type="Proteomes" id="UP000254924">
    <property type="component" value="Unassembled WGS sequence"/>
</dbReference>
<proteinExistence type="predicted"/>
<gene>
    <name evidence="1" type="ORF">NCTC12224_00589</name>
</gene>
<keyword evidence="1" id="KW-0548">Nucleotidyltransferase</keyword>
<accession>A0A380K463</accession>
<dbReference type="EMBL" id="UHFN01000007">
    <property type="protein sequence ID" value="SUN59836.1"/>
    <property type="molecule type" value="Genomic_DNA"/>
</dbReference>
<evidence type="ECO:0000313" key="2">
    <source>
        <dbReference type="Proteomes" id="UP000254924"/>
    </source>
</evidence>
<dbReference type="OrthoDB" id="2241212at2"/>
<dbReference type="EC" id="2.7.7.8" evidence="1"/>
<dbReference type="AlphaFoldDB" id="A0A380K463"/>
<keyword evidence="1" id="KW-0808">Transferase</keyword>
<dbReference type="GeneID" id="78356044"/>
<evidence type="ECO:0000313" key="1">
    <source>
        <dbReference type="EMBL" id="SUN59836.1"/>
    </source>
</evidence>
<dbReference type="RefSeq" id="WP_115268131.1">
    <property type="nucleotide sequence ID" value="NZ_JBNPNB010000040.1"/>
</dbReference>
<reference evidence="1 2" key="1">
    <citation type="submission" date="2018-06" db="EMBL/GenBank/DDBJ databases">
        <authorList>
            <consortium name="Pathogen Informatics"/>
            <person name="Doyle S."/>
        </authorList>
    </citation>
    <scope>NUCLEOTIDE SEQUENCE [LARGE SCALE GENOMIC DNA]</scope>
    <source>
        <strain evidence="1 2">NCTC12224</strain>
    </source>
</reference>